<dbReference type="InterPro" id="IPR011611">
    <property type="entry name" value="PfkB_dom"/>
</dbReference>
<dbReference type="InterPro" id="IPR052562">
    <property type="entry name" value="Ketohexokinase-related"/>
</dbReference>
<dbReference type="PANTHER" id="PTHR42774:SF3">
    <property type="entry name" value="KETOHEXOKINASE"/>
    <property type="match status" value="1"/>
</dbReference>
<name>A0A6I8UDQ5_DROPS</name>
<reference evidence="5 6" key="1">
    <citation type="submission" date="2025-04" db="UniProtKB">
        <authorList>
            <consortium name="RefSeq"/>
        </authorList>
    </citation>
    <scope>IDENTIFICATION</scope>
    <source>
        <strain evidence="5 6">MV-25-SWS-2005</strain>
        <tissue evidence="5 6">Whole body</tissue>
    </source>
</reference>
<dbReference type="InterPro" id="IPR002173">
    <property type="entry name" value="Carboh/pur_kinase_PfkB_CS"/>
</dbReference>
<dbReference type="KEGG" id="dpo:4813134"/>
<dbReference type="GO" id="GO:0006000">
    <property type="term" value="P:fructose metabolic process"/>
    <property type="evidence" value="ECO:0007669"/>
    <property type="project" value="InterPro"/>
</dbReference>
<dbReference type="InterPro" id="IPR029056">
    <property type="entry name" value="Ribokinase-like"/>
</dbReference>
<dbReference type="GO" id="GO:0004454">
    <property type="term" value="F:ketohexokinase activity"/>
    <property type="evidence" value="ECO:0007669"/>
    <property type="project" value="InterPro"/>
</dbReference>
<dbReference type="PANTHER" id="PTHR42774">
    <property type="entry name" value="PHOSPHOTRANSFERASE SYSTEM TRANSPORT PROTEIN"/>
    <property type="match status" value="1"/>
</dbReference>
<dbReference type="CDD" id="cd01939">
    <property type="entry name" value="Ketohexokinase"/>
    <property type="match status" value="1"/>
</dbReference>
<keyword evidence="2" id="KW-0418">Kinase</keyword>
<dbReference type="Pfam" id="PF00294">
    <property type="entry name" value="PfkB"/>
    <property type="match status" value="1"/>
</dbReference>
<evidence type="ECO:0000313" key="4">
    <source>
        <dbReference type="Proteomes" id="UP000001819"/>
    </source>
</evidence>
<dbReference type="InterPro" id="IPR034093">
    <property type="entry name" value="KHK"/>
</dbReference>
<gene>
    <name evidence="5 6" type="primary">LOC4813134</name>
</gene>
<dbReference type="PROSITE" id="PS00584">
    <property type="entry name" value="PFKB_KINASES_2"/>
    <property type="match status" value="1"/>
</dbReference>
<evidence type="ECO:0000313" key="5">
    <source>
        <dbReference type="RefSeq" id="XP_001353917.3"/>
    </source>
</evidence>
<keyword evidence="4" id="KW-1185">Reference proteome</keyword>
<feature type="domain" description="Carbohydrate kinase PfkB" evidence="3">
    <location>
        <begin position="16"/>
        <end position="315"/>
    </location>
</feature>
<dbReference type="SUPFAM" id="SSF53613">
    <property type="entry name" value="Ribokinase-like"/>
    <property type="match status" value="1"/>
</dbReference>
<accession>A0A6I8UDQ5</accession>
<dbReference type="RefSeq" id="XP_015043323.2">
    <property type="nucleotide sequence ID" value="XM_015187837.2"/>
</dbReference>
<sequence length="327" mass="36417">MSKQRGSIQSWAAGKKTVLCTGTTAMDYMSVVRRFPAAGADPCAQCLRGYWQRCGSASNNCTVLRRLGVQCEFFGMLSSLQMFRMLADDMRARGIVVENCPTCEQAPPFASVVLAKSPRTRNVINCRSAAFPHVSIEDFRRLDLSRYGWMHMPSMSFETTLAMVEDVAAFNAASHADKITVSLELSKDLPEMWPLVDYCDYVIFSKRLAREQGWPTPEIACSRIDERLRSRWGFNLKRPTVVFRWGDLGAGVLDESGAITLAPAFKPRKMVDSLGAGDTFTAAFIYAVYVRERSVPVAVEFANRLASHKCTKRGFDHVADILVAPVL</sequence>
<dbReference type="AlphaFoldDB" id="A0A6I8UDQ5"/>
<evidence type="ECO:0000313" key="6">
    <source>
        <dbReference type="RefSeq" id="XP_015043323.2"/>
    </source>
</evidence>
<evidence type="ECO:0000256" key="2">
    <source>
        <dbReference type="ARBA" id="ARBA00022777"/>
    </source>
</evidence>
<evidence type="ECO:0000256" key="1">
    <source>
        <dbReference type="ARBA" id="ARBA00022679"/>
    </source>
</evidence>
<organism evidence="4 5">
    <name type="scientific">Drosophila pseudoobscura pseudoobscura</name>
    <name type="common">Fruit fly</name>
    <dbReference type="NCBI Taxonomy" id="46245"/>
    <lineage>
        <taxon>Eukaryota</taxon>
        <taxon>Metazoa</taxon>
        <taxon>Ecdysozoa</taxon>
        <taxon>Arthropoda</taxon>
        <taxon>Hexapoda</taxon>
        <taxon>Insecta</taxon>
        <taxon>Pterygota</taxon>
        <taxon>Neoptera</taxon>
        <taxon>Endopterygota</taxon>
        <taxon>Diptera</taxon>
        <taxon>Brachycera</taxon>
        <taxon>Muscomorpha</taxon>
        <taxon>Ephydroidea</taxon>
        <taxon>Drosophilidae</taxon>
        <taxon>Drosophila</taxon>
        <taxon>Sophophora</taxon>
    </lineage>
</organism>
<proteinExistence type="predicted"/>
<protein>
    <submittedName>
        <fullName evidence="6">Ketohexokinase isoform X1</fullName>
    </submittedName>
    <submittedName>
        <fullName evidence="5">Ketohexokinase isoform X2</fullName>
    </submittedName>
</protein>
<evidence type="ECO:0000259" key="3">
    <source>
        <dbReference type="Pfam" id="PF00294"/>
    </source>
</evidence>
<dbReference type="Proteomes" id="UP000001819">
    <property type="component" value="Chromosome X"/>
</dbReference>
<dbReference type="Gene3D" id="3.40.1190.20">
    <property type="match status" value="1"/>
</dbReference>
<dbReference type="RefSeq" id="XP_001353917.3">
    <property type="nucleotide sequence ID" value="XM_001353881.4"/>
</dbReference>
<keyword evidence="1" id="KW-0808">Transferase</keyword>